<sequence length="256" mass="28888">MIAEEMTEIDGAPIGYARYGTGPNNFLFIPGGVGCYAKDYPPAVPMAFDSAKVTIIMIDPPGYGKSRPPDRKQAVNRCQLDAQVCIKLMQKLGLTPFTVVGWSEGGRTAVHVANQGRDAVKKMVMFGASTRCDARGARVFQSMRNTDLWLAETKAVYLEHYDEDYFRKQWADLCDLVVQVYDDLGGRFLSDHCLKRIRQPVLVLNGGMDRFCSDPKYFLENFPDARLIVHAQANHDLHIKYPQWFAEHVQDFAIDD</sequence>
<dbReference type="WBParaSite" id="PSAMB.scaffold1393size32168.g12825.t1">
    <property type="protein sequence ID" value="PSAMB.scaffold1393size32168.g12825.t1"/>
    <property type="gene ID" value="PSAMB.scaffold1393size32168.g12825"/>
</dbReference>
<dbReference type="Proteomes" id="UP000887566">
    <property type="component" value="Unplaced"/>
</dbReference>
<dbReference type="PANTHER" id="PTHR46331">
    <property type="entry name" value="VALACYCLOVIR HYDROLASE"/>
    <property type="match status" value="1"/>
</dbReference>
<evidence type="ECO:0000313" key="2">
    <source>
        <dbReference type="Proteomes" id="UP000887566"/>
    </source>
</evidence>
<name>A0A914V1W8_9BILA</name>
<dbReference type="GO" id="GO:0017171">
    <property type="term" value="F:serine hydrolase activity"/>
    <property type="evidence" value="ECO:0007669"/>
    <property type="project" value="TreeGrafter"/>
</dbReference>
<dbReference type="AlphaFoldDB" id="A0A914V1W8"/>
<evidence type="ECO:0000313" key="3">
    <source>
        <dbReference type="WBParaSite" id="PSAMB.scaffold1393size32168.g12825.t1"/>
    </source>
</evidence>
<protein>
    <submittedName>
        <fullName evidence="3">AB hydrolase-1 domain-containing protein</fullName>
    </submittedName>
</protein>
<reference evidence="3" key="1">
    <citation type="submission" date="2022-11" db="UniProtKB">
        <authorList>
            <consortium name="WormBaseParasite"/>
        </authorList>
    </citation>
    <scope>IDENTIFICATION</scope>
</reference>
<dbReference type="SUPFAM" id="SSF53474">
    <property type="entry name" value="alpha/beta-Hydrolases"/>
    <property type="match status" value="1"/>
</dbReference>
<dbReference type="Pfam" id="PF00561">
    <property type="entry name" value="Abhydrolase_1"/>
    <property type="match status" value="1"/>
</dbReference>
<dbReference type="Gene3D" id="3.40.50.1820">
    <property type="entry name" value="alpha/beta hydrolase"/>
    <property type="match status" value="1"/>
</dbReference>
<evidence type="ECO:0000259" key="1">
    <source>
        <dbReference type="Pfam" id="PF00561"/>
    </source>
</evidence>
<organism evidence="2 3">
    <name type="scientific">Plectus sambesii</name>
    <dbReference type="NCBI Taxonomy" id="2011161"/>
    <lineage>
        <taxon>Eukaryota</taxon>
        <taxon>Metazoa</taxon>
        <taxon>Ecdysozoa</taxon>
        <taxon>Nematoda</taxon>
        <taxon>Chromadorea</taxon>
        <taxon>Plectida</taxon>
        <taxon>Plectina</taxon>
        <taxon>Plectoidea</taxon>
        <taxon>Plectidae</taxon>
        <taxon>Plectus</taxon>
    </lineage>
</organism>
<accession>A0A914V1W8</accession>
<dbReference type="InterPro" id="IPR000073">
    <property type="entry name" value="AB_hydrolase_1"/>
</dbReference>
<proteinExistence type="predicted"/>
<dbReference type="InterPro" id="IPR029058">
    <property type="entry name" value="AB_hydrolase_fold"/>
</dbReference>
<feature type="domain" description="AB hydrolase-1" evidence="1">
    <location>
        <begin position="26"/>
        <end position="133"/>
    </location>
</feature>
<dbReference type="PANTHER" id="PTHR46331:SF2">
    <property type="entry name" value="VALACYCLOVIR HYDROLASE"/>
    <property type="match status" value="1"/>
</dbReference>
<keyword evidence="2" id="KW-1185">Reference proteome</keyword>